<proteinExistence type="predicted"/>
<dbReference type="RefSeq" id="WP_055194700.1">
    <property type="nucleotide sequence ID" value="NZ_CABIYH010000016.1"/>
</dbReference>
<dbReference type="STRING" id="166486.ERS852572_02311"/>
<evidence type="ECO:0000313" key="4">
    <source>
        <dbReference type="Proteomes" id="UP000284465"/>
    </source>
</evidence>
<sequence length="183" mass="21162">MTKQEFATLVVAMQAMYGKDFIGTEQALDVWYALLHDLDYQILSKVLQQYMLTNKFKPTVAELREIYTELVSPTISDWSEGWEQVSKAIGHCGMYQEKAAMESFDEITREVVKRLGFQNICLSENIVADRARFAEIYQAIKKRKRTEVNVESALPNLWEMVQNRLAELAQKGQKAIEQEKDKT</sequence>
<reference evidence="1 3" key="1">
    <citation type="submission" date="2015-09" db="EMBL/GenBank/DDBJ databases">
        <authorList>
            <consortium name="Pathogen Informatics"/>
        </authorList>
    </citation>
    <scope>NUCLEOTIDE SEQUENCE [LARGE SCALE GENOMIC DNA]</scope>
    <source>
        <strain evidence="1 3">2789STDY5834960</strain>
    </source>
</reference>
<dbReference type="OrthoDB" id="1634442at2"/>
<reference evidence="2 4" key="2">
    <citation type="submission" date="2018-08" db="EMBL/GenBank/DDBJ databases">
        <title>A genome reference for cultivated species of the human gut microbiota.</title>
        <authorList>
            <person name="Zou Y."/>
            <person name="Xue W."/>
            <person name="Luo G."/>
        </authorList>
    </citation>
    <scope>NUCLEOTIDE SEQUENCE [LARGE SCALE GENOMIC DNA]</scope>
    <source>
        <strain evidence="2 4">AM43-11</strain>
    </source>
</reference>
<organism evidence="1 3">
    <name type="scientific">Roseburia intestinalis</name>
    <dbReference type="NCBI Taxonomy" id="166486"/>
    <lineage>
        <taxon>Bacteria</taxon>
        <taxon>Bacillati</taxon>
        <taxon>Bacillota</taxon>
        <taxon>Clostridia</taxon>
        <taxon>Lachnospirales</taxon>
        <taxon>Lachnospiraceae</taxon>
        <taxon>Roseburia</taxon>
    </lineage>
</organism>
<dbReference type="AlphaFoldDB" id="A0A173UVJ7"/>
<dbReference type="Proteomes" id="UP000095350">
    <property type="component" value="Unassembled WGS sequence"/>
</dbReference>
<evidence type="ECO:0000313" key="3">
    <source>
        <dbReference type="Proteomes" id="UP000095350"/>
    </source>
</evidence>
<evidence type="ECO:0000313" key="1">
    <source>
        <dbReference type="EMBL" id="CUN18075.1"/>
    </source>
</evidence>
<accession>A0A173UVJ7</accession>
<dbReference type="PaxDb" id="166486-ERS852572_02311"/>
<dbReference type="EMBL" id="CYXZ01000016">
    <property type="protein sequence ID" value="CUN18075.1"/>
    <property type="molecule type" value="Genomic_DNA"/>
</dbReference>
<dbReference type="Gene3D" id="1.10.8.200">
    <property type="entry name" value="Replisome organizer (g39p helicase loader/inhibitor protein)"/>
    <property type="match status" value="1"/>
</dbReference>
<evidence type="ECO:0000313" key="2">
    <source>
        <dbReference type="EMBL" id="RHA68669.1"/>
    </source>
</evidence>
<dbReference type="EMBL" id="QSFP01000004">
    <property type="protein sequence ID" value="RHA68669.1"/>
    <property type="molecule type" value="Genomic_DNA"/>
</dbReference>
<gene>
    <name evidence="2" type="ORF">DW927_05160</name>
    <name evidence="1" type="ORF">ERS852572_02311</name>
</gene>
<protein>
    <submittedName>
        <fullName evidence="1">Uncharacterized protein</fullName>
    </submittedName>
</protein>
<name>A0A173UVJ7_9FIRM</name>
<dbReference type="Proteomes" id="UP000284465">
    <property type="component" value="Unassembled WGS sequence"/>
</dbReference>